<proteinExistence type="inferred from homology"/>
<keyword evidence="7" id="KW-0663">Pyridoxal phosphate</keyword>
<evidence type="ECO:0000256" key="10">
    <source>
        <dbReference type="ARBA" id="ARBA00033171"/>
    </source>
</evidence>
<name>A0A516H293_9PROT</name>
<dbReference type="GO" id="GO:0009228">
    <property type="term" value="P:thiamine biosynthetic process"/>
    <property type="evidence" value="ECO:0007669"/>
    <property type="project" value="UniProtKB-KW"/>
</dbReference>
<dbReference type="SUPFAM" id="SSF53850">
    <property type="entry name" value="Periplasmic binding protein-like II"/>
    <property type="match status" value="1"/>
</dbReference>
<dbReference type="Proteomes" id="UP000317496">
    <property type="component" value="Chromosome"/>
</dbReference>
<evidence type="ECO:0000256" key="2">
    <source>
        <dbReference type="ARBA" id="ARBA00004948"/>
    </source>
</evidence>
<accession>A0A516H293</accession>
<keyword evidence="6" id="KW-0479">Metal-binding</keyword>
<evidence type="ECO:0000256" key="11">
    <source>
        <dbReference type="ARBA" id="ARBA00048179"/>
    </source>
</evidence>
<reference evidence="14 15" key="1">
    <citation type="submission" date="2019-07" db="EMBL/GenBank/DDBJ databases">
        <title>Genome sequencing for Ferrovibrio sp. K5.</title>
        <authorList>
            <person name="Park S.-J."/>
        </authorList>
    </citation>
    <scope>NUCLEOTIDE SEQUENCE [LARGE SCALE GENOMIC DNA]</scope>
    <source>
        <strain evidence="14 15">K5</strain>
    </source>
</reference>
<dbReference type="EMBL" id="CP041636">
    <property type="protein sequence ID" value="QDO97892.1"/>
    <property type="molecule type" value="Genomic_DNA"/>
</dbReference>
<dbReference type="AlphaFoldDB" id="A0A516H293"/>
<feature type="signal peptide" evidence="12">
    <location>
        <begin position="1"/>
        <end position="25"/>
    </location>
</feature>
<dbReference type="PANTHER" id="PTHR31528:SF1">
    <property type="entry name" value="4-AMINO-5-HYDROXYMETHYL-2-METHYLPYRIMIDINE PHOSPHATE SYNTHASE THI11-RELATED"/>
    <property type="match status" value="1"/>
</dbReference>
<comment type="catalytic activity">
    <reaction evidence="11">
        <text>N(6)-(pyridoxal phosphate)-L-lysyl-[4-amino-5-hydroxymethyl-2-methylpyrimidine phosphate synthase] + L-histidyl-[4-amino-5-hydroxymethyl-2-methylpyrimidine phosphate synthase] + 2 Fe(3+) + 4 H2O = L-lysyl-[4-amino-5-hydroxymethyl-2-methylpyrimidine phosphate synthase] + (2S)-2-amino-5-hydroxy-4-oxopentanoyl-[4-amino-5-hydroxymethyl-2-methylpyrimidine phosphate synthase] + 4-amino-2-methyl-5-(phosphooxymethyl)pyrimidine + 3-oxopropanoate + 2 Fe(2+) + 2 H(+)</text>
        <dbReference type="Rhea" id="RHEA:65756"/>
        <dbReference type="Rhea" id="RHEA-COMP:16892"/>
        <dbReference type="Rhea" id="RHEA-COMP:16893"/>
        <dbReference type="Rhea" id="RHEA-COMP:16894"/>
        <dbReference type="Rhea" id="RHEA-COMP:16895"/>
        <dbReference type="ChEBI" id="CHEBI:15377"/>
        <dbReference type="ChEBI" id="CHEBI:15378"/>
        <dbReference type="ChEBI" id="CHEBI:29033"/>
        <dbReference type="ChEBI" id="CHEBI:29034"/>
        <dbReference type="ChEBI" id="CHEBI:29969"/>
        <dbReference type="ChEBI" id="CHEBI:29979"/>
        <dbReference type="ChEBI" id="CHEBI:33190"/>
        <dbReference type="ChEBI" id="CHEBI:58354"/>
        <dbReference type="ChEBI" id="CHEBI:143915"/>
        <dbReference type="ChEBI" id="CHEBI:157692"/>
    </reaction>
    <physiologicalReaction direction="left-to-right" evidence="11">
        <dbReference type="Rhea" id="RHEA:65757"/>
    </physiologicalReaction>
</comment>
<evidence type="ECO:0000256" key="3">
    <source>
        <dbReference type="ARBA" id="ARBA00009406"/>
    </source>
</evidence>
<keyword evidence="12" id="KW-0732">Signal</keyword>
<evidence type="ECO:0000313" key="15">
    <source>
        <dbReference type="Proteomes" id="UP000317496"/>
    </source>
</evidence>
<evidence type="ECO:0000256" key="1">
    <source>
        <dbReference type="ARBA" id="ARBA00003469"/>
    </source>
</evidence>
<evidence type="ECO:0000313" key="14">
    <source>
        <dbReference type="EMBL" id="QDO97892.1"/>
    </source>
</evidence>
<comment type="similarity">
    <text evidence="3">Belongs to the NMT1/THI5 family.</text>
</comment>
<dbReference type="InterPro" id="IPR027939">
    <property type="entry name" value="NMT1/THI5"/>
</dbReference>
<dbReference type="GO" id="GO:0046872">
    <property type="term" value="F:metal ion binding"/>
    <property type="evidence" value="ECO:0007669"/>
    <property type="project" value="UniProtKB-KW"/>
</dbReference>
<dbReference type="GO" id="GO:0016740">
    <property type="term" value="F:transferase activity"/>
    <property type="evidence" value="ECO:0007669"/>
    <property type="project" value="UniProtKB-KW"/>
</dbReference>
<comment type="function">
    <text evidence="1">Responsible for the formation of the pyrimidine heterocycle in the thiamine biosynthesis pathway. Catalyzes the formation of hydroxymethylpyrimidine phosphate (HMP-P) from histidine and pyridoxal phosphate (PLP). The protein uses PLP and the active site histidine to form HMP-P, generating an inactive enzyme. The enzyme can only undergo a single turnover, which suggests it is a suicide enzyme.</text>
</comment>
<evidence type="ECO:0000256" key="4">
    <source>
        <dbReference type="ARBA" id="ARBA00011738"/>
    </source>
</evidence>
<dbReference type="Pfam" id="PF09084">
    <property type="entry name" value="NMT1"/>
    <property type="match status" value="1"/>
</dbReference>
<evidence type="ECO:0000256" key="6">
    <source>
        <dbReference type="ARBA" id="ARBA00022723"/>
    </source>
</evidence>
<dbReference type="PANTHER" id="PTHR31528">
    <property type="entry name" value="4-AMINO-5-HYDROXYMETHYL-2-METHYLPYRIMIDINE PHOSPHATE SYNTHASE THI11-RELATED"/>
    <property type="match status" value="1"/>
</dbReference>
<dbReference type="OrthoDB" id="9815602at2"/>
<evidence type="ECO:0000256" key="5">
    <source>
        <dbReference type="ARBA" id="ARBA00022679"/>
    </source>
</evidence>
<gene>
    <name evidence="14" type="ORF">FNB15_11720</name>
</gene>
<dbReference type="KEGG" id="fer:FNB15_11720"/>
<organism evidence="14 15">
    <name type="scientific">Ferrovibrio terrae</name>
    <dbReference type="NCBI Taxonomy" id="2594003"/>
    <lineage>
        <taxon>Bacteria</taxon>
        <taxon>Pseudomonadati</taxon>
        <taxon>Pseudomonadota</taxon>
        <taxon>Alphaproteobacteria</taxon>
        <taxon>Rhodospirillales</taxon>
        <taxon>Rhodospirillaceae</taxon>
        <taxon>Ferrovibrio</taxon>
    </lineage>
</organism>
<evidence type="ECO:0000256" key="7">
    <source>
        <dbReference type="ARBA" id="ARBA00022898"/>
    </source>
</evidence>
<feature type="domain" description="SsuA/THI5-like" evidence="13">
    <location>
        <begin position="46"/>
        <end position="257"/>
    </location>
</feature>
<feature type="chain" id="PRO_5022181177" description="Thiamine pyrimidine synthase" evidence="12">
    <location>
        <begin position="26"/>
        <end position="342"/>
    </location>
</feature>
<evidence type="ECO:0000256" key="12">
    <source>
        <dbReference type="SAM" id="SignalP"/>
    </source>
</evidence>
<evidence type="ECO:0000259" key="13">
    <source>
        <dbReference type="Pfam" id="PF09084"/>
    </source>
</evidence>
<comment type="pathway">
    <text evidence="2">Cofactor biosynthesis; thiamine diphosphate biosynthesis.</text>
</comment>
<keyword evidence="9" id="KW-0408">Iron</keyword>
<sequence>MTFARSLTFAAAGVTLALGLGAAGAADAQTKMKFTLDWAFQGPTSAFLVAEQKGYYKAAGLEPTIDAGQGSAGALQRVATGAYEMGFADINALIEYNAKNPDAPVKAVMMGYDAPPFGVYALKSSGIKTPKDLEGRKLGAPVFDASFKLFPAFAAKVGIDKSKVTYINLTPPLREPSLKNGSVDFISGHYFSSILDLEKIGVKQEDVIAFPYADAGMDFYGNAVVASPKFIKENPAAVKAFVAATVKAWKEIVANPDVGIKATKTRDGLTDETLEMKRLKMSIERNVVTKYVKENGFGGVDMARLQRSSDAVAAAIGLDKAPKATDLFEEGFLPPKADRMMQ</sequence>
<keyword evidence="8" id="KW-0784">Thiamine biosynthesis</keyword>
<keyword evidence="5" id="KW-0808">Transferase</keyword>
<dbReference type="RefSeq" id="WP_144068873.1">
    <property type="nucleotide sequence ID" value="NZ_CP041636.1"/>
</dbReference>
<dbReference type="InterPro" id="IPR015168">
    <property type="entry name" value="SsuA/THI5"/>
</dbReference>
<keyword evidence="15" id="KW-1185">Reference proteome</keyword>
<comment type="subunit">
    <text evidence="4">Homodimer.</text>
</comment>
<protein>
    <recommendedName>
        <fullName evidence="10">Thiamine pyrimidine synthase</fullName>
    </recommendedName>
</protein>
<dbReference type="Gene3D" id="3.40.190.10">
    <property type="entry name" value="Periplasmic binding protein-like II"/>
    <property type="match status" value="2"/>
</dbReference>
<evidence type="ECO:0000256" key="9">
    <source>
        <dbReference type="ARBA" id="ARBA00023004"/>
    </source>
</evidence>
<evidence type="ECO:0000256" key="8">
    <source>
        <dbReference type="ARBA" id="ARBA00022977"/>
    </source>
</evidence>